<evidence type="ECO:0000313" key="11">
    <source>
        <dbReference type="EMBL" id="PNF14614.1"/>
    </source>
</evidence>
<dbReference type="CDD" id="cd22326">
    <property type="entry name" value="FAN1-like"/>
    <property type="match status" value="1"/>
</dbReference>
<dbReference type="SMART" id="SM00990">
    <property type="entry name" value="VRR_NUC"/>
    <property type="match status" value="1"/>
</dbReference>
<feature type="compositionally biased region" description="Polar residues" evidence="9">
    <location>
        <begin position="259"/>
        <end position="287"/>
    </location>
</feature>
<dbReference type="EMBL" id="NEVH01026109">
    <property type="protein sequence ID" value="PNF14614.1"/>
    <property type="molecule type" value="Genomic_DNA"/>
</dbReference>
<protein>
    <recommendedName>
        <fullName evidence="8">Fanconi-associated nuclease</fullName>
        <ecNumber evidence="8">3.1.4.1</ecNumber>
    </recommendedName>
</protein>
<dbReference type="GO" id="GO:0046872">
    <property type="term" value="F:metal ion binding"/>
    <property type="evidence" value="ECO:0007669"/>
    <property type="project" value="UniProtKB-KW"/>
</dbReference>
<dbReference type="GO" id="GO:0004528">
    <property type="term" value="F:phosphodiesterase I activity"/>
    <property type="evidence" value="ECO:0007669"/>
    <property type="project" value="UniProtKB-EC"/>
</dbReference>
<feature type="compositionally biased region" description="Polar residues" evidence="9">
    <location>
        <begin position="771"/>
        <end position="786"/>
    </location>
</feature>
<comment type="caution">
    <text evidence="11">The sequence shown here is derived from an EMBL/GenBank/DDBJ whole genome shotgun (WGS) entry which is preliminary data.</text>
</comment>
<keyword evidence="12" id="KW-1185">Reference proteome</keyword>
<dbReference type="Pfam" id="PF08774">
    <property type="entry name" value="VRR_NUC"/>
    <property type="match status" value="1"/>
</dbReference>
<dbReference type="InParanoid" id="A0A2J7PE50"/>
<evidence type="ECO:0000256" key="3">
    <source>
        <dbReference type="ARBA" id="ARBA00022722"/>
    </source>
</evidence>
<keyword evidence="8" id="KW-0539">Nucleus</keyword>
<evidence type="ECO:0000256" key="6">
    <source>
        <dbReference type="ARBA" id="ARBA00022842"/>
    </source>
</evidence>
<keyword evidence="7 8" id="KW-0464">Manganese</keyword>
<dbReference type="GO" id="GO:0070336">
    <property type="term" value="F:flap-structured DNA binding"/>
    <property type="evidence" value="ECO:0007669"/>
    <property type="project" value="TreeGrafter"/>
</dbReference>
<dbReference type="Proteomes" id="UP000235965">
    <property type="component" value="Unassembled WGS sequence"/>
</dbReference>
<feature type="region of interest" description="Disordered" evidence="9">
    <location>
        <begin position="521"/>
        <end position="552"/>
    </location>
</feature>
<evidence type="ECO:0000256" key="1">
    <source>
        <dbReference type="ARBA" id="ARBA00000983"/>
    </source>
</evidence>
<comment type="cofactor">
    <cofactor evidence="8">
        <name>Mg(2+)</name>
        <dbReference type="ChEBI" id="CHEBI:18420"/>
    </cofactor>
    <cofactor evidence="8">
        <name>Mn(2+)</name>
        <dbReference type="ChEBI" id="CHEBI:29035"/>
    </cofactor>
</comment>
<feature type="region of interest" description="Disordered" evidence="9">
    <location>
        <begin position="1"/>
        <end position="29"/>
    </location>
</feature>
<comment type="catalytic activity">
    <reaction evidence="1 8">
        <text>Hydrolytically removes 5'-nucleotides successively from the 3'-hydroxy termini of 3'-hydroxy-terminated oligonucleotides.</text>
        <dbReference type="EC" id="3.1.4.1"/>
    </reaction>
</comment>
<comment type="similarity">
    <text evidence="2 8">Belongs to the FAN1 family.</text>
</comment>
<proteinExistence type="inferred from homology"/>
<evidence type="ECO:0000256" key="4">
    <source>
        <dbReference type="ARBA" id="ARBA00022723"/>
    </source>
</evidence>
<keyword evidence="4 8" id="KW-0479">Metal-binding</keyword>
<evidence type="ECO:0000256" key="5">
    <source>
        <dbReference type="ARBA" id="ARBA00022801"/>
    </source>
</evidence>
<feature type="compositionally biased region" description="Basic residues" evidence="9">
    <location>
        <begin position="751"/>
        <end position="761"/>
    </location>
</feature>
<evidence type="ECO:0000313" key="12">
    <source>
        <dbReference type="Proteomes" id="UP000235965"/>
    </source>
</evidence>
<feature type="region of interest" description="Disordered" evidence="9">
    <location>
        <begin position="748"/>
        <end position="790"/>
    </location>
</feature>
<comment type="function">
    <text evidence="8">Nuclease required for the repair of DNA interstrand cross-links (ICL). Acts as a 5'-3' exonuclease that anchors at a cut end of DNA and cleaves DNA successively at every third nucleotide, allowing to excise an ICL from one strand through flanking incisions.</text>
</comment>
<keyword evidence="6 8" id="KW-0460">Magnesium</keyword>
<keyword evidence="3 8" id="KW-0540">Nuclease</keyword>
<sequence>MENIVCSSSDGTLTSNIQESQRTKKSMSDGGVLPLSISKKPFKIFSQTLSSTYAGSLQSGKEDIVIIKDGTKMQNTSVSGVERGNISVFQNEKETMAPGTEDHVKKKSSDDDIVIISHKIVPRRISPGAAERLKNEAKKLHQERYKKRVSRVPDLSACNDTTAKAAMCLPVQHKSHHSRNNTGLSSSICQNTVIYNNTTTFSSEDIKIITNSEISKPENKQKILLNTVKAVTIREVVLEDPSILLKNTSQDVRLISGKSSACNSTTTGKNEIPQAATSGKRNKSALSSGHKLTLSRPKSSQKKNEKEGIVPTRTNLNNIKNNRQSGLYFEHSVGSPSKMLAGEIETNKDNSVIKPSENSVSQCVISCSLSHMEKERNAQSELEENISFKQPNISICELSAVLQKKPWLKVSRSKQECNTNSSSDFIALKPAANMNQEKPRRPTHVLNVTDTFTTLITEKESVTLPSDVCNTVLSHKEANTVKGPIAECEPHSSKGCLSLCMRGDSVKCNFSKSIEVPSTSTSDKQTAVLYSDSSLERRKTTQNEASPPPDTKVKLTVDQLHKYIAALFMDVKSNENEPCSHSSDKEIETNLTSTINNASVHSPDVMSESRRVTTSVSVTCKGGESATHDQSVHGLLLCSGFRSEGKEAGISPEVKRKKKSSCTSTNGTVSSSGSSVACIGSTSATHKQSSTALCHAQEDVMEPVITITESETTHPQSENFKLSQEISKHPSKFSLTKHNSFEILMAGQKTPQKRSPTKKLSKSSPIRYMINNRSPHSGRYRTTSPNKPDVNRTLKFGSCNTETKSGSLPSTEPKNQSSVSEFSFSKEYVSYFEAIIAEVLKDRDMLCLISEEELKIVTSFWKLETQVKKLYIRMLSRKYTWHRVSDIKYEDINVPAAFIELEVLGLVMSDYNSEELEVLLYMLKVPELRSLCRTFRIPSTMQPKPKLIQVLLEYGKSQQIMSGNKRGDSISIIKSRLREVLGHCIKVCAEGREVFHHILLLFSLPHQNDEEDRESSKQLLLLHYVKTRRVEFPTYVVLKTRPIFSSREDLIRFEKATDLLIDLMKALTTKSWDEARVYGQFAREHFRTVLEDSAGNDHAKSLPLFIRRYTSGSVYAYAMTKALEAFKKCKDQLSECVIILEELLCQDIYLPHYRGRWYDQLALVLQVHLKKCDQAAAAVIEAMKDNHLSDVDQQTLSSRGTLLLRRRGINREMKLKLVENIKQPLREPPSVTIKAKSLQINAPGRKQVYIQENADKQEITYSSVEEYAISHYKSEGYIVGIHDEGSAVNSLFGLIFWDVIYEQPVADVFRSSYQREPLDLRSVEFYRNRKEKIDERLQDLCHWDMKCVKDYMEKIFKEHEGKESVVNWQRFQNLQQIVDLINCIGVQVLSKILERLVKNYRVFCSGFPDLLVWNPVTFKYKFVEVKGPGDRLSIAQHMWLNYLTSCNAKAEVCFVETTGARMLKRKIKDVPAGEDV</sequence>
<dbReference type="InterPro" id="IPR011856">
    <property type="entry name" value="tRNA_endonuc-like_dom_sf"/>
</dbReference>
<dbReference type="InterPro" id="IPR049125">
    <property type="entry name" value="FAN1-like_WH"/>
</dbReference>
<keyword evidence="8" id="KW-0234">DNA repair</keyword>
<feature type="region of interest" description="Disordered" evidence="9">
    <location>
        <begin position="259"/>
        <end position="310"/>
    </location>
</feature>
<keyword evidence="8" id="KW-0227">DNA damage</keyword>
<dbReference type="Pfam" id="PF21170">
    <property type="entry name" value="FAN1_TPR"/>
    <property type="match status" value="1"/>
</dbReference>
<keyword evidence="5 8" id="KW-0378">Hydrolase</keyword>
<dbReference type="GO" id="GO:0008409">
    <property type="term" value="F:5'-3' exonuclease activity"/>
    <property type="evidence" value="ECO:0007669"/>
    <property type="project" value="TreeGrafter"/>
</dbReference>
<gene>
    <name evidence="11" type="ORF">B7P43_G12121</name>
</gene>
<dbReference type="STRING" id="105785.A0A2J7PE50"/>
<dbReference type="InterPro" id="IPR033315">
    <property type="entry name" value="Fan1-like"/>
</dbReference>
<dbReference type="GO" id="GO:0036297">
    <property type="term" value="P:interstrand cross-link repair"/>
    <property type="evidence" value="ECO:0007669"/>
    <property type="project" value="InterPro"/>
</dbReference>
<dbReference type="PANTHER" id="PTHR15749">
    <property type="entry name" value="FANCONI-ASSOCIATED NUCLEASE 1"/>
    <property type="match status" value="1"/>
</dbReference>
<evidence type="ECO:0000256" key="2">
    <source>
        <dbReference type="ARBA" id="ARBA00005533"/>
    </source>
</evidence>
<feature type="domain" description="VRR-NUC" evidence="10">
    <location>
        <begin position="1351"/>
        <end position="1457"/>
    </location>
</feature>
<dbReference type="EC" id="3.1.4.1" evidence="8"/>
<feature type="region of interest" description="Disordered" evidence="9">
    <location>
        <begin position="649"/>
        <end position="679"/>
    </location>
</feature>
<dbReference type="GO" id="GO:0017108">
    <property type="term" value="F:5'-flap endonuclease activity"/>
    <property type="evidence" value="ECO:0007669"/>
    <property type="project" value="TreeGrafter"/>
</dbReference>
<feature type="compositionally biased region" description="Polar residues" evidence="9">
    <location>
        <begin position="1"/>
        <end position="20"/>
    </location>
</feature>
<name>A0A2J7PE50_9NEOP</name>
<evidence type="ECO:0000259" key="10">
    <source>
        <dbReference type="SMART" id="SM00990"/>
    </source>
</evidence>
<evidence type="ECO:0000256" key="9">
    <source>
        <dbReference type="SAM" id="MobiDB-lite"/>
    </source>
</evidence>
<dbReference type="Pfam" id="PF21315">
    <property type="entry name" value="FAN1_HTH"/>
    <property type="match status" value="1"/>
</dbReference>
<reference evidence="11 12" key="1">
    <citation type="submission" date="2017-12" db="EMBL/GenBank/DDBJ databases">
        <title>Hemimetabolous genomes reveal molecular basis of termite eusociality.</title>
        <authorList>
            <person name="Harrison M.C."/>
            <person name="Jongepier E."/>
            <person name="Robertson H.M."/>
            <person name="Arning N."/>
            <person name="Bitard-Feildel T."/>
            <person name="Chao H."/>
            <person name="Childers C.P."/>
            <person name="Dinh H."/>
            <person name="Doddapaneni H."/>
            <person name="Dugan S."/>
            <person name="Gowin J."/>
            <person name="Greiner C."/>
            <person name="Han Y."/>
            <person name="Hu H."/>
            <person name="Hughes D.S.T."/>
            <person name="Huylmans A.-K."/>
            <person name="Kemena C."/>
            <person name="Kremer L.P.M."/>
            <person name="Lee S.L."/>
            <person name="Lopez-Ezquerra A."/>
            <person name="Mallet L."/>
            <person name="Monroy-Kuhn J.M."/>
            <person name="Moser A."/>
            <person name="Murali S.C."/>
            <person name="Muzny D.M."/>
            <person name="Otani S."/>
            <person name="Piulachs M.-D."/>
            <person name="Poelchau M."/>
            <person name="Qu J."/>
            <person name="Schaub F."/>
            <person name="Wada-Katsumata A."/>
            <person name="Worley K.C."/>
            <person name="Xie Q."/>
            <person name="Ylla G."/>
            <person name="Poulsen M."/>
            <person name="Gibbs R.A."/>
            <person name="Schal C."/>
            <person name="Richards S."/>
            <person name="Belles X."/>
            <person name="Korb J."/>
            <person name="Bornberg-Bauer E."/>
        </authorList>
    </citation>
    <scope>NUCLEOTIDE SEQUENCE [LARGE SCALE GENOMIC DNA]</scope>
    <source>
        <tissue evidence="11">Whole body</tissue>
    </source>
</reference>
<organism evidence="11 12">
    <name type="scientific">Cryptotermes secundus</name>
    <dbReference type="NCBI Taxonomy" id="105785"/>
    <lineage>
        <taxon>Eukaryota</taxon>
        <taxon>Metazoa</taxon>
        <taxon>Ecdysozoa</taxon>
        <taxon>Arthropoda</taxon>
        <taxon>Hexapoda</taxon>
        <taxon>Insecta</taxon>
        <taxon>Pterygota</taxon>
        <taxon>Neoptera</taxon>
        <taxon>Polyneoptera</taxon>
        <taxon>Dictyoptera</taxon>
        <taxon>Blattodea</taxon>
        <taxon>Blattoidea</taxon>
        <taxon>Termitoidae</taxon>
        <taxon>Kalotermitidae</taxon>
        <taxon>Cryptotermitinae</taxon>
        <taxon>Cryptotermes</taxon>
    </lineage>
</organism>
<accession>A0A2J7PE50</accession>
<comment type="subcellular location">
    <subcellularLocation>
        <location evidence="8">Nucleus</location>
    </subcellularLocation>
</comment>
<dbReference type="InterPro" id="IPR049132">
    <property type="entry name" value="FAN1-like_euk"/>
</dbReference>
<evidence type="ECO:0000256" key="8">
    <source>
        <dbReference type="RuleBase" id="RU365033"/>
    </source>
</evidence>
<dbReference type="GO" id="GO:0005634">
    <property type="term" value="C:nucleus"/>
    <property type="evidence" value="ECO:0007669"/>
    <property type="project" value="UniProtKB-SubCell"/>
</dbReference>
<dbReference type="InterPro" id="IPR014883">
    <property type="entry name" value="VRR_NUC"/>
</dbReference>
<dbReference type="InterPro" id="IPR049126">
    <property type="entry name" value="FAN1-like_TPR"/>
</dbReference>
<dbReference type="OrthoDB" id="76364at2759"/>
<evidence type="ECO:0000256" key="7">
    <source>
        <dbReference type="ARBA" id="ARBA00023211"/>
    </source>
</evidence>
<feature type="compositionally biased region" description="Low complexity" evidence="9">
    <location>
        <begin position="661"/>
        <end position="679"/>
    </location>
</feature>
<dbReference type="PANTHER" id="PTHR15749:SF4">
    <property type="entry name" value="FANCONI-ASSOCIATED NUCLEASE 1"/>
    <property type="match status" value="1"/>
</dbReference>
<dbReference type="Gene3D" id="3.40.1350.10">
    <property type="match status" value="1"/>
</dbReference>